<proteinExistence type="predicted"/>
<reference evidence="2 3" key="1">
    <citation type="submission" date="2018-08" db="EMBL/GenBank/DDBJ databases">
        <title>A genome reference for cultivated species of the human gut microbiota.</title>
        <authorList>
            <person name="Zou Y."/>
            <person name="Xue W."/>
            <person name="Luo G."/>
        </authorList>
    </citation>
    <scope>NUCLEOTIDE SEQUENCE [LARGE SCALE GENOMIC DNA]</scope>
    <source>
        <strain evidence="2 3">AF35-20</strain>
    </source>
</reference>
<feature type="signal peptide" evidence="1">
    <location>
        <begin position="1"/>
        <end position="21"/>
    </location>
</feature>
<dbReference type="Proteomes" id="UP000284604">
    <property type="component" value="Unassembled WGS sequence"/>
</dbReference>
<dbReference type="SUPFAM" id="SSF52058">
    <property type="entry name" value="L domain-like"/>
    <property type="match status" value="1"/>
</dbReference>
<accession>A0A415PSC1</accession>
<dbReference type="Gene3D" id="3.80.10.10">
    <property type="entry name" value="Ribonuclease Inhibitor"/>
    <property type="match status" value="1"/>
</dbReference>
<dbReference type="InterPro" id="IPR026906">
    <property type="entry name" value="LRR_5"/>
</dbReference>
<sequence>MKTLRLIGMAMIAVIMSVNFVACDDDDNNGSTMPEEVGLHIETAGSLPNLIGEANKYVIRELTLTGELNGTDLKFLREMVLDRYSVEVPAEGGVGYFKELYPKGKLQYLNLSGATIVSGGVAYYDFFDYYTSDNTFPKYLFDCGDGRYTAPLQKIILPNAITTIEASAFGSCSQLSYINIPKNVTTIKAHAFGLIDLDEIHVESETPITLDNSSFSSEIQENAWLYVPTGSKEAYQNAPEWKEFHHIIEE</sequence>
<gene>
    <name evidence="2" type="ORF">DWZ78_15445</name>
</gene>
<evidence type="ECO:0000313" key="2">
    <source>
        <dbReference type="EMBL" id="RHM15780.1"/>
    </source>
</evidence>
<dbReference type="AlphaFoldDB" id="A0A415PSC1"/>
<feature type="chain" id="PRO_5019147052" evidence="1">
    <location>
        <begin position="22"/>
        <end position="250"/>
    </location>
</feature>
<dbReference type="Pfam" id="PF13306">
    <property type="entry name" value="LRR_5"/>
    <property type="match status" value="1"/>
</dbReference>
<evidence type="ECO:0000313" key="3">
    <source>
        <dbReference type="Proteomes" id="UP000284604"/>
    </source>
</evidence>
<dbReference type="EMBL" id="QRPN01000025">
    <property type="protein sequence ID" value="RHM15780.1"/>
    <property type="molecule type" value="Genomic_DNA"/>
</dbReference>
<name>A0A415PSC1_BACSE</name>
<organism evidence="2 3">
    <name type="scientific">Bacteroides stercoris</name>
    <dbReference type="NCBI Taxonomy" id="46506"/>
    <lineage>
        <taxon>Bacteria</taxon>
        <taxon>Pseudomonadati</taxon>
        <taxon>Bacteroidota</taxon>
        <taxon>Bacteroidia</taxon>
        <taxon>Bacteroidales</taxon>
        <taxon>Bacteroidaceae</taxon>
        <taxon>Bacteroides</taxon>
    </lineage>
</organism>
<dbReference type="InterPro" id="IPR032675">
    <property type="entry name" value="LRR_dom_sf"/>
</dbReference>
<comment type="caution">
    <text evidence="2">The sequence shown here is derived from an EMBL/GenBank/DDBJ whole genome shotgun (WGS) entry which is preliminary data.</text>
</comment>
<keyword evidence="1" id="KW-0732">Signal</keyword>
<evidence type="ECO:0000256" key="1">
    <source>
        <dbReference type="SAM" id="SignalP"/>
    </source>
</evidence>
<protein>
    <submittedName>
        <fullName evidence="2">Leucine-rich repeat domain-containing protein</fullName>
    </submittedName>
</protein>